<sequence length="272" mass="30596">MNSGPKLQEEKSCCCVAMDIGNWCNSGSRSIRLGRNYLESNYDEFVSFNSQASRSSTPRWRVLWRRIKKEKKKIFDSPVPVQVQYDPYTYSQNFDQGSASAELDNVSRSFSARFADPSRIFQRNERNWPTLTELSPQIRWGLLHSPSYEIMVMQLSDMEHGLVLKALALVRGKNGHSMNVSSSVLKELTLVRGKNGHNMNVSFSILKALAPVRGKNGHSMNVSSSVLKELEPVRGKNGHSMNVSSLTNMIYPIGTLYLKGASMANRIKCIVI</sequence>
<accession>A0A834ZGX7</accession>
<dbReference type="AlphaFoldDB" id="A0A834ZGX7"/>
<organism evidence="1 2">
    <name type="scientific">Tetracentron sinense</name>
    <name type="common">Spur-leaf</name>
    <dbReference type="NCBI Taxonomy" id="13715"/>
    <lineage>
        <taxon>Eukaryota</taxon>
        <taxon>Viridiplantae</taxon>
        <taxon>Streptophyta</taxon>
        <taxon>Embryophyta</taxon>
        <taxon>Tracheophyta</taxon>
        <taxon>Spermatophyta</taxon>
        <taxon>Magnoliopsida</taxon>
        <taxon>Trochodendrales</taxon>
        <taxon>Trochodendraceae</taxon>
        <taxon>Tetracentron</taxon>
    </lineage>
</organism>
<keyword evidence="2" id="KW-1185">Reference proteome</keyword>
<proteinExistence type="predicted"/>
<protein>
    <submittedName>
        <fullName evidence="1">Uncharacterized protein</fullName>
    </submittedName>
</protein>
<dbReference type="PANTHER" id="PTHR33168">
    <property type="entry name" value="STRESS INDUCED PROTEIN-RELATED"/>
    <property type="match status" value="1"/>
</dbReference>
<evidence type="ECO:0000313" key="1">
    <source>
        <dbReference type="EMBL" id="KAF8407034.1"/>
    </source>
</evidence>
<comment type="caution">
    <text evidence="1">The sequence shown here is derived from an EMBL/GenBank/DDBJ whole genome shotgun (WGS) entry which is preliminary data.</text>
</comment>
<gene>
    <name evidence="1" type="ORF">HHK36_006159</name>
</gene>
<dbReference type="Proteomes" id="UP000655225">
    <property type="component" value="Unassembled WGS sequence"/>
</dbReference>
<name>A0A834ZGX7_TETSI</name>
<dbReference type="OrthoDB" id="1688035at2759"/>
<dbReference type="EMBL" id="JABCRI010000004">
    <property type="protein sequence ID" value="KAF8407034.1"/>
    <property type="molecule type" value="Genomic_DNA"/>
</dbReference>
<reference evidence="1 2" key="1">
    <citation type="submission" date="2020-04" db="EMBL/GenBank/DDBJ databases">
        <title>Plant Genome Project.</title>
        <authorList>
            <person name="Zhang R.-G."/>
        </authorList>
    </citation>
    <scope>NUCLEOTIDE SEQUENCE [LARGE SCALE GENOMIC DNA]</scope>
    <source>
        <strain evidence="1">YNK0</strain>
        <tissue evidence="1">Leaf</tissue>
    </source>
</reference>
<evidence type="ECO:0000313" key="2">
    <source>
        <dbReference type="Proteomes" id="UP000655225"/>
    </source>
</evidence>